<evidence type="ECO:0000313" key="2">
    <source>
        <dbReference type="EMBL" id="SDS91132.1"/>
    </source>
</evidence>
<proteinExistence type="predicted"/>
<protein>
    <submittedName>
        <fullName evidence="1">Uncharacterized protein</fullName>
    </submittedName>
</protein>
<evidence type="ECO:0000313" key="3">
    <source>
        <dbReference type="Proteomes" id="UP000052019"/>
    </source>
</evidence>
<dbReference type="AlphaFoldDB" id="A0A0R2ZBV6"/>
<evidence type="ECO:0000313" key="1">
    <source>
        <dbReference type="EMBL" id="KRP58215.1"/>
    </source>
</evidence>
<dbReference type="PATRIC" id="fig|200450.4.peg.1182"/>
<dbReference type="EMBL" id="LT629760">
    <property type="protein sequence ID" value="SDS91132.1"/>
    <property type="molecule type" value="Genomic_DNA"/>
</dbReference>
<dbReference type="OrthoDB" id="6907496at2"/>
<reference evidence="1 3" key="1">
    <citation type="submission" date="2015-02" db="EMBL/GenBank/DDBJ databases">
        <title>Two Pseudomonas sp. nov. isolated from raw milk.</title>
        <authorList>
            <person name="Wenning M."/>
            <person name="von Neubeck M."/>
            <person name="Huptas C."/>
            <person name="Scherer S."/>
        </authorList>
    </citation>
    <scope>NUCLEOTIDE SEQUENCE [LARGE SCALE GENOMIC DNA]</scope>
    <source>
        <strain evidence="1 3">DSM 14937</strain>
    </source>
</reference>
<keyword evidence="4" id="KW-1185">Reference proteome</keyword>
<dbReference type="Proteomes" id="UP000052019">
    <property type="component" value="Unassembled WGS sequence"/>
</dbReference>
<dbReference type="Proteomes" id="UP000183126">
    <property type="component" value="Chromosome I"/>
</dbReference>
<gene>
    <name evidence="2" type="ORF">SAMN04490205_4061</name>
    <name evidence="1" type="ORF">TU79_21160</name>
</gene>
<evidence type="ECO:0000313" key="4">
    <source>
        <dbReference type="Proteomes" id="UP000183126"/>
    </source>
</evidence>
<organism evidence="1 3">
    <name type="scientific">Pseudomonas trivialis</name>
    <dbReference type="NCBI Taxonomy" id="200450"/>
    <lineage>
        <taxon>Bacteria</taxon>
        <taxon>Pseudomonadati</taxon>
        <taxon>Pseudomonadota</taxon>
        <taxon>Gammaproteobacteria</taxon>
        <taxon>Pseudomonadales</taxon>
        <taxon>Pseudomonadaceae</taxon>
        <taxon>Pseudomonas</taxon>
    </lineage>
</organism>
<name>A0A0R2ZBV6_9PSED</name>
<accession>A0A0R2ZBV6</accession>
<dbReference type="EMBL" id="JYLK01000017">
    <property type="protein sequence ID" value="KRP58215.1"/>
    <property type="molecule type" value="Genomic_DNA"/>
</dbReference>
<dbReference type="RefSeq" id="WP_057009812.1">
    <property type="nucleotide sequence ID" value="NZ_JYLK01000017.1"/>
</dbReference>
<sequence length="116" mass="13384">MEISKVKAELEAVLQDFGARPYGFFSILDDSDNPNLNLRKQNIGWDFIKFERWHSLDLSSYILWSISDNGDLLWWNGEQTIAMSPRDGTYLSEPVSPRGFIRLVGLNKVGRLFPDF</sequence>
<reference evidence="2 4" key="2">
    <citation type="submission" date="2016-10" db="EMBL/GenBank/DDBJ databases">
        <authorList>
            <person name="Varghese N."/>
            <person name="Submissions S."/>
        </authorList>
    </citation>
    <scope>NUCLEOTIDE SEQUENCE [LARGE SCALE GENOMIC DNA]</scope>
    <source>
        <strain evidence="2 4">BS3111</strain>
    </source>
</reference>